<keyword evidence="8" id="KW-0442">Lipid degradation</keyword>
<comment type="function">
    <text evidence="1">May be involved in the folding of the extracellular lipase during its passage through the periplasm.</text>
</comment>
<dbReference type="RefSeq" id="WP_119918072.1">
    <property type="nucleotide sequence ID" value="NZ_QYYA01000003.1"/>
</dbReference>
<keyword evidence="9" id="KW-1133">Transmembrane helix</keyword>
<dbReference type="SUPFAM" id="SSF158855">
    <property type="entry name" value="Lipase chaperone-like"/>
    <property type="match status" value="1"/>
</dbReference>
<evidence type="ECO:0000256" key="4">
    <source>
        <dbReference type="ARBA" id="ARBA00019692"/>
    </source>
</evidence>
<evidence type="ECO:0000256" key="5">
    <source>
        <dbReference type="ARBA" id="ARBA00022475"/>
    </source>
</evidence>
<keyword evidence="5" id="KW-1003">Cell membrane</keyword>
<dbReference type="GO" id="GO:0006457">
    <property type="term" value="P:protein folding"/>
    <property type="evidence" value="ECO:0007669"/>
    <property type="project" value="InterPro"/>
</dbReference>
<evidence type="ECO:0000256" key="14">
    <source>
        <dbReference type="ARBA" id="ARBA00031542"/>
    </source>
</evidence>
<evidence type="ECO:0000256" key="15">
    <source>
        <dbReference type="ARBA" id="ARBA00033028"/>
    </source>
</evidence>
<keyword evidence="16" id="KW-0175">Coiled coil</keyword>
<comment type="caution">
    <text evidence="17">The sequence shown here is derived from an EMBL/GenBank/DDBJ whole genome shotgun (WGS) entry which is preliminary data.</text>
</comment>
<sequence length="347" mass="38608">MKRHLALLTTVLILACSVFIALKRLPVPDALYPGNTSLAHTTVAPEAPTYSTSANTQPRTAPAPLAARLTEQLTKQLKSTSLSGTTVPATLTINKAGRLVVDSNSKAVMDYFLSLSGEMPDARIRDLMQQWATGNAGEAAADDLLALYDRYQRYRQQFASGEYAATGSGTIRGQLALRQRLRNDTFGADDAAALFADEDRYDRFSLQRHDILASSMDDREKARALSTLRQSLPAHLAQQLEQQTNLQTLQQDEQQLRDAGANDADLFVLHQQRFGDAAALRLQALDQQRQDWQQRLDDYHGQRQVIQSSGLSRQDQEQQLAQLRNAMFSETEQQRVAALERIQSASH</sequence>
<comment type="similarity">
    <text evidence="3">Belongs to the lipase chaperone family.</text>
</comment>
<evidence type="ECO:0000313" key="18">
    <source>
        <dbReference type="Proteomes" id="UP000283734"/>
    </source>
</evidence>
<evidence type="ECO:0000313" key="17">
    <source>
        <dbReference type="EMBL" id="RJG17159.1"/>
    </source>
</evidence>
<evidence type="ECO:0000256" key="1">
    <source>
        <dbReference type="ARBA" id="ARBA00003280"/>
    </source>
</evidence>
<evidence type="ECO:0000256" key="8">
    <source>
        <dbReference type="ARBA" id="ARBA00022963"/>
    </source>
</evidence>
<keyword evidence="12" id="KW-0143">Chaperone</keyword>
<keyword evidence="11" id="KW-0472">Membrane</keyword>
<dbReference type="PROSITE" id="PS51257">
    <property type="entry name" value="PROKAR_LIPOPROTEIN"/>
    <property type="match status" value="1"/>
</dbReference>
<name>A0A418XWF8_9GAMM</name>
<dbReference type="GO" id="GO:0051082">
    <property type="term" value="F:unfolded protein binding"/>
    <property type="evidence" value="ECO:0007669"/>
    <property type="project" value="InterPro"/>
</dbReference>
<dbReference type="GO" id="GO:0016042">
    <property type="term" value="P:lipid catabolic process"/>
    <property type="evidence" value="ECO:0007669"/>
    <property type="project" value="UniProtKB-KW"/>
</dbReference>
<dbReference type="OrthoDB" id="6078186at2"/>
<reference evidence="17 18" key="1">
    <citation type="submission" date="2018-09" db="EMBL/GenBank/DDBJ databases">
        <title>Alcanivorax profundi sp. nov., isolated from 1000 m-depth seawater of the Mariana Trench.</title>
        <authorList>
            <person name="Liu J."/>
        </authorList>
    </citation>
    <scope>NUCLEOTIDE SEQUENCE [LARGE SCALE GENOMIC DNA]</scope>
    <source>
        <strain evidence="17 18">MTEO17</strain>
    </source>
</reference>
<evidence type="ECO:0000256" key="9">
    <source>
        <dbReference type="ARBA" id="ARBA00022989"/>
    </source>
</evidence>
<evidence type="ECO:0000256" key="12">
    <source>
        <dbReference type="ARBA" id="ARBA00023186"/>
    </source>
</evidence>
<dbReference type="Proteomes" id="UP000283734">
    <property type="component" value="Unassembled WGS sequence"/>
</dbReference>
<protein>
    <recommendedName>
        <fullName evidence="4">Lipase chaperone</fullName>
    </recommendedName>
    <alternativeName>
        <fullName evidence="15">Lipase foldase</fullName>
    </alternativeName>
    <alternativeName>
        <fullName evidence="13">Lipase helper protein</fullName>
    </alternativeName>
    <alternativeName>
        <fullName evidence="14">Lipase modulator</fullName>
    </alternativeName>
</protein>
<evidence type="ECO:0000256" key="10">
    <source>
        <dbReference type="ARBA" id="ARBA00023098"/>
    </source>
</evidence>
<comment type="subcellular location">
    <subcellularLocation>
        <location evidence="2">Cell inner membrane</location>
        <topology evidence="2">Single-pass membrane protein</topology>
        <orientation evidence="2">Periplasmic side</orientation>
    </subcellularLocation>
</comment>
<dbReference type="InterPro" id="IPR004961">
    <property type="entry name" value="Lipase_chaperone"/>
</dbReference>
<accession>A0A418XWF8</accession>
<evidence type="ECO:0000256" key="16">
    <source>
        <dbReference type="SAM" id="Coils"/>
    </source>
</evidence>
<organism evidence="17 18">
    <name type="scientific">Alcanivorax profundi</name>
    <dbReference type="NCBI Taxonomy" id="2338368"/>
    <lineage>
        <taxon>Bacteria</taxon>
        <taxon>Pseudomonadati</taxon>
        <taxon>Pseudomonadota</taxon>
        <taxon>Gammaproteobacteria</taxon>
        <taxon>Oceanospirillales</taxon>
        <taxon>Alcanivoracaceae</taxon>
        <taxon>Alcanivorax</taxon>
    </lineage>
</organism>
<evidence type="ECO:0000256" key="2">
    <source>
        <dbReference type="ARBA" id="ARBA00004383"/>
    </source>
</evidence>
<evidence type="ECO:0000256" key="11">
    <source>
        <dbReference type="ARBA" id="ARBA00023136"/>
    </source>
</evidence>
<evidence type="ECO:0000256" key="6">
    <source>
        <dbReference type="ARBA" id="ARBA00022519"/>
    </source>
</evidence>
<evidence type="ECO:0000256" key="3">
    <source>
        <dbReference type="ARBA" id="ARBA00010358"/>
    </source>
</evidence>
<dbReference type="GO" id="GO:0005886">
    <property type="term" value="C:plasma membrane"/>
    <property type="evidence" value="ECO:0007669"/>
    <property type="project" value="UniProtKB-SubCell"/>
</dbReference>
<dbReference type="EMBL" id="QYYA01000003">
    <property type="protein sequence ID" value="RJG17159.1"/>
    <property type="molecule type" value="Genomic_DNA"/>
</dbReference>
<proteinExistence type="inferred from homology"/>
<keyword evidence="10" id="KW-0443">Lipid metabolism</keyword>
<dbReference type="Pfam" id="PF03280">
    <property type="entry name" value="Lipase_chap"/>
    <property type="match status" value="1"/>
</dbReference>
<evidence type="ECO:0000256" key="7">
    <source>
        <dbReference type="ARBA" id="ARBA00022692"/>
    </source>
</evidence>
<keyword evidence="7" id="KW-0812">Transmembrane</keyword>
<dbReference type="AlphaFoldDB" id="A0A418XWF8"/>
<keyword evidence="18" id="KW-1185">Reference proteome</keyword>
<evidence type="ECO:0000256" key="13">
    <source>
        <dbReference type="ARBA" id="ARBA00030948"/>
    </source>
</evidence>
<gene>
    <name evidence="17" type="ORF">D4A39_10500</name>
</gene>
<keyword evidence="6" id="KW-0997">Cell inner membrane</keyword>
<feature type="coiled-coil region" evidence="16">
    <location>
        <begin position="282"/>
        <end position="333"/>
    </location>
</feature>